<dbReference type="InterPro" id="IPR032774">
    <property type="entry name" value="WG_beta_rep"/>
</dbReference>
<comment type="caution">
    <text evidence="1">The sequence shown here is derived from an EMBL/GenBank/DDBJ whole genome shotgun (WGS) entry which is preliminary data.</text>
</comment>
<evidence type="ECO:0000313" key="1">
    <source>
        <dbReference type="EMBL" id="GAA3523366.1"/>
    </source>
</evidence>
<gene>
    <name evidence="1" type="ORF">GCM10022393_42750</name>
</gene>
<protein>
    <submittedName>
        <fullName evidence="1">WG repeat-containing protein</fullName>
    </submittedName>
</protein>
<keyword evidence="2" id="KW-1185">Reference proteome</keyword>
<accession>A0ABP6UYD7</accession>
<name>A0ABP6UYD7_9FLAO</name>
<reference evidence="2" key="1">
    <citation type="journal article" date="2019" name="Int. J. Syst. Evol. Microbiol.">
        <title>The Global Catalogue of Microorganisms (GCM) 10K type strain sequencing project: providing services to taxonomists for standard genome sequencing and annotation.</title>
        <authorList>
            <consortium name="The Broad Institute Genomics Platform"/>
            <consortium name="The Broad Institute Genome Sequencing Center for Infectious Disease"/>
            <person name="Wu L."/>
            <person name="Ma J."/>
        </authorList>
    </citation>
    <scope>NUCLEOTIDE SEQUENCE [LARGE SCALE GENOMIC DNA]</scope>
    <source>
        <strain evidence="2">JCM 17106</strain>
    </source>
</reference>
<proteinExistence type="predicted"/>
<evidence type="ECO:0000313" key="2">
    <source>
        <dbReference type="Proteomes" id="UP001500459"/>
    </source>
</evidence>
<dbReference type="Pfam" id="PF14903">
    <property type="entry name" value="WG_beta_rep"/>
    <property type="match status" value="6"/>
</dbReference>
<dbReference type="PANTHER" id="PTHR37841:SF1">
    <property type="entry name" value="DUF3298 DOMAIN-CONTAINING PROTEIN"/>
    <property type="match status" value="1"/>
</dbReference>
<dbReference type="EMBL" id="BAABCW010000035">
    <property type="protein sequence ID" value="GAA3523366.1"/>
    <property type="molecule type" value="Genomic_DNA"/>
</dbReference>
<dbReference type="Proteomes" id="UP001500459">
    <property type="component" value="Unassembled WGS sequence"/>
</dbReference>
<sequence length="366" mass="41734">MLITCCNSQNKQDDLYPIKMNNGKYGYINSVGKVIIEPKFYYALDFSEGLAAIREKGYYGYIDKTGQFVIPPNFEDAGKFKDGIAIVTTKEDKKVYINTKGEMIDIKLEQYYKLNKFNEGLSIIKTKNGFGYIDTKGNVVVSPQYKTAYNFENGLALVSKNGTNFGYINKSGKYVIEPKYYIATSFSNGLAAVKDSGFKTKFLNKEGKEVLEIKSSYTCDNFSEGLAIFYEEGKGYGYVNKNGDIVIKPNSKFETLMSFKEGVARFSTKNEVGYIDKNGKILFKISKDYFLGYVSNGMIPFYKRRERLSQSRYGFMNIRGEVKVKPQYKEVEPFKGNLARIHLSQGFNGYYVYINKEGNVIEPKKY</sequence>
<organism evidence="1 2">
    <name type="scientific">Aquimarina addita</name>
    <dbReference type="NCBI Taxonomy" id="870485"/>
    <lineage>
        <taxon>Bacteria</taxon>
        <taxon>Pseudomonadati</taxon>
        <taxon>Bacteroidota</taxon>
        <taxon>Flavobacteriia</taxon>
        <taxon>Flavobacteriales</taxon>
        <taxon>Flavobacteriaceae</taxon>
        <taxon>Aquimarina</taxon>
    </lineage>
</organism>
<dbReference type="PANTHER" id="PTHR37841">
    <property type="entry name" value="GLR2918 PROTEIN"/>
    <property type="match status" value="1"/>
</dbReference>